<dbReference type="AlphaFoldDB" id="A0A6C0FE36"/>
<organism evidence="1">
    <name type="scientific">viral metagenome</name>
    <dbReference type="NCBI Taxonomy" id="1070528"/>
    <lineage>
        <taxon>unclassified sequences</taxon>
        <taxon>metagenomes</taxon>
        <taxon>organismal metagenomes</taxon>
    </lineage>
</organism>
<accession>A0A6C0FE36</accession>
<sequence length="103" mass="12317">MDYFGSIVKSESEIDSELIERFRDRCHESFMKKIIQDLKKEQVLLKEYSVSGWMVFHGKTIHDIIKNKINVQTDKNKQKLKFTYCFNKLFNDTNVCQMICDKI</sequence>
<protein>
    <submittedName>
        <fullName evidence="1">Uncharacterized protein</fullName>
    </submittedName>
</protein>
<reference evidence="1" key="1">
    <citation type="journal article" date="2020" name="Nature">
        <title>Giant virus diversity and host interactions through global metagenomics.</title>
        <authorList>
            <person name="Schulz F."/>
            <person name="Roux S."/>
            <person name="Paez-Espino D."/>
            <person name="Jungbluth S."/>
            <person name="Walsh D.A."/>
            <person name="Denef V.J."/>
            <person name="McMahon K.D."/>
            <person name="Konstantinidis K.T."/>
            <person name="Eloe-Fadrosh E.A."/>
            <person name="Kyrpides N.C."/>
            <person name="Woyke T."/>
        </authorList>
    </citation>
    <scope>NUCLEOTIDE SEQUENCE</scope>
    <source>
        <strain evidence="1">GVMAG-S-ERX556126-94</strain>
    </source>
</reference>
<proteinExistence type="predicted"/>
<evidence type="ECO:0000313" key="1">
    <source>
        <dbReference type="EMBL" id="QHT39121.1"/>
    </source>
</evidence>
<name>A0A6C0FE36_9ZZZZ</name>
<dbReference type="EMBL" id="MN738838">
    <property type="protein sequence ID" value="QHT39121.1"/>
    <property type="molecule type" value="Genomic_DNA"/>
</dbReference>